<gene>
    <name evidence="1" type="ORF">H9888_03095</name>
</gene>
<reference evidence="1" key="2">
    <citation type="submission" date="2021-04" db="EMBL/GenBank/DDBJ databases">
        <authorList>
            <person name="Gilroy R."/>
        </authorList>
    </citation>
    <scope>NUCLEOTIDE SEQUENCE</scope>
    <source>
        <strain evidence="1">ChiBcec15-1070</strain>
    </source>
</reference>
<organism evidence="1 2">
    <name type="scientific">Candidatus Rikenella faecigallinarum</name>
    <dbReference type="NCBI Taxonomy" id="2838745"/>
    <lineage>
        <taxon>Bacteria</taxon>
        <taxon>Pseudomonadati</taxon>
        <taxon>Bacteroidota</taxon>
        <taxon>Bacteroidia</taxon>
        <taxon>Bacteroidales</taxon>
        <taxon>Rikenellaceae</taxon>
        <taxon>Rikenella</taxon>
    </lineage>
</organism>
<sequence>MNENTSLPYTLKNPLVYIYGVSTPWDWYSNSPIFQDNQLWDSKKTHYDPCPQGWIVPQTGTWNDFSPTITPYYIQGNQTYEGNFHMSNGIRYHTMVWYPAGGRRQNDSGQLGYNGNYGYCWSSTVKDVNILYLGFNYEAIGFSRENTRAHGFPVRCVQE</sequence>
<reference evidence="1" key="1">
    <citation type="journal article" date="2021" name="PeerJ">
        <title>Extensive microbial diversity within the chicken gut microbiome revealed by metagenomics and culture.</title>
        <authorList>
            <person name="Gilroy R."/>
            <person name="Ravi A."/>
            <person name="Getino M."/>
            <person name="Pursley I."/>
            <person name="Horton D.L."/>
            <person name="Alikhan N.F."/>
            <person name="Baker D."/>
            <person name="Gharbi K."/>
            <person name="Hall N."/>
            <person name="Watson M."/>
            <person name="Adriaenssens E.M."/>
            <person name="Foster-Nyarko E."/>
            <person name="Jarju S."/>
            <person name="Secka A."/>
            <person name="Antonio M."/>
            <person name="Oren A."/>
            <person name="Chaudhuri R.R."/>
            <person name="La Ragione R."/>
            <person name="Hildebrand F."/>
            <person name="Pallen M.J."/>
        </authorList>
    </citation>
    <scope>NUCLEOTIDE SEQUENCE</scope>
    <source>
        <strain evidence="1">ChiBcec15-1070</strain>
    </source>
</reference>
<dbReference type="Proteomes" id="UP000823926">
    <property type="component" value="Unassembled WGS sequence"/>
</dbReference>
<name>A0A9D1QE07_9BACT</name>
<accession>A0A9D1QE07</accession>
<proteinExistence type="predicted"/>
<evidence type="ECO:0000313" key="1">
    <source>
        <dbReference type="EMBL" id="HIW10467.1"/>
    </source>
</evidence>
<protein>
    <submittedName>
        <fullName evidence="1">Fibrobacter succinogenes major paralogous domain-containing protein</fullName>
    </submittedName>
</protein>
<evidence type="ECO:0000313" key="2">
    <source>
        <dbReference type="Proteomes" id="UP000823926"/>
    </source>
</evidence>
<dbReference type="EMBL" id="DXHL01000018">
    <property type="protein sequence ID" value="HIW10467.1"/>
    <property type="molecule type" value="Genomic_DNA"/>
</dbReference>
<comment type="caution">
    <text evidence="1">The sequence shown here is derived from an EMBL/GenBank/DDBJ whole genome shotgun (WGS) entry which is preliminary data.</text>
</comment>
<dbReference type="AlphaFoldDB" id="A0A9D1QE07"/>